<keyword evidence="3 5" id="KW-0378">Hydrolase</keyword>
<proteinExistence type="inferred from homology"/>
<dbReference type="InterPro" id="IPR036034">
    <property type="entry name" value="PDZ_sf"/>
</dbReference>
<dbReference type="CDD" id="cd06782">
    <property type="entry name" value="cpPDZ_CPP-like"/>
    <property type="match status" value="1"/>
</dbReference>
<dbReference type="FunFam" id="2.30.42.10:FF:000063">
    <property type="entry name" value="Peptidase, S41 family"/>
    <property type="match status" value="1"/>
</dbReference>
<evidence type="ECO:0000256" key="5">
    <source>
        <dbReference type="RuleBase" id="RU004404"/>
    </source>
</evidence>
<dbReference type="SMART" id="SM00228">
    <property type="entry name" value="PDZ"/>
    <property type="match status" value="1"/>
</dbReference>
<dbReference type="SUPFAM" id="SSF52096">
    <property type="entry name" value="ClpP/crotonase"/>
    <property type="match status" value="1"/>
</dbReference>
<keyword evidence="4 5" id="KW-0720">Serine protease</keyword>
<comment type="similarity">
    <text evidence="1 5">Belongs to the peptidase S41A family.</text>
</comment>
<dbReference type="AlphaFoldDB" id="A0A0G0I7C6"/>
<dbReference type="InterPro" id="IPR005151">
    <property type="entry name" value="Tail-specific_protease"/>
</dbReference>
<dbReference type="InterPro" id="IPR029045">
    <property type="entry name" value="ClpP/crotonase-like_dom_sf"/>
</dbReference>
<dbReference type="Pfam" id="PF03572">
    <property type="entry name" value="Peptidase_S41"/>
    <property type="match status" value="1"/>
</dbReference>
<dbReference type="InterPro" id="IPR001478">
    <property type="entry name" value="PDZ"/>
</dbReference>
<reference evidence="7 8" key="1">
    <citation type="journal article" date="2015" name="Nature">
        <title>rRNA introns, odd ribosomes, and small enigmatic genomes across a large radiation of phyla.</title>
        <authorList>
            <person name="Brown C.T."/>
            <person name="Hug L.A."/>
            <person name="Thomas B.C."/>
            <person name="Sharon I."/>
            <person name="Castelle C.J."/>
            <person name="Singh A."/>
            <person name="Wilkins M.J."/>
            <person name="Williams K.H."/>
            <person name="Banfield J.F."/>
        </authorList>
    </citation>
    <scope>NUCLEOTIDE SEQUENCE [LARGE SCALE GENOMIC DNA]</scope>
</reference>
<dbReference type="InterPro" id="IPR055210">
    <property type="entry name" value="CtpA/B_N"/>
</dbReference>
<dbReference type="SMART" id="SM00245">
    <property type="entry name" value="TSPc"/>
    <property type="match status" value="1"/>
</dbReference>
<dbReference type="Gene3D" id="2.30.42.10">
    <property type="match status" value="1"/>
</dbReference>
<dbReference type="PANTHER" id="PTHR32060">
    <property type="entry name" value="TAIL-SPECIFIC PROTEASE"/>
    <property type="match status" value="1"/>
</dbReference>
<dbReference type="Proteomes" id="UP000034231">
    <property type="component" value="Unassembled WGS sequence"/>
</dbReference>
<dbReference type="GO" id="GO:0030288">
    <property type="term" value="C:outer membrane-bounded periplasmic space"/>
    <property type="evidence" value="ECO:0007669"/>
    <property type="project" value="TreeGrafter"/>
</dbReference>
<organism evidence="7 8">
    <name type="scientific">Candidatus Shapirobacteria bacterium GW2011_GWE1_38_10</name>
    <dbReference type="NCBI Taxonomy" id="1618488"/>
    <lineage>
        <taxon>Bacteria</taxon>
        <taxon>Candidatus Shapironibacteriota</taxon>
    </lineage>
</organism>
<dbReference type="InterPro" id="IPR004447">
    <property type="entry name" value="Peptidase_S41A"/>
</dbReference>
<dbReference type="PATRIC" id="fig|1618488.3.peg.238"/>
<sequence length="406" mass="44542">MQRQIRNIFLVLAFLSLIVLVSFKAGKSVGLKAAGGLDSSEVLDLSLMWKVKDKLEQSFLDKDKMDDKEMTYGAISGMVAALNDPYTVFLAPKENKSSNDDLAGEFGGVGIQLGYKDKNLAVVAPLAKTPADRAGVRAGDLILKIIDKEKNIDKNTAGISLEEAVNLIRGKVGTEVTLKFFREGEKDTFEKTLVRDNIIVPSMETEWVKKGTKTIVWIKLYKFSEQIYKDWPEAVENIITEKSKLGSNYGGIILDLRNNPGGYLQASVLVASDFLKEGVVVTQRSSDGKDEVYKVDTSRGNLLNDKLVVLINEGSASASEILAGALKDYTRATIVGVKSFGKGTVQQPQDFADGSGLHITIAKWLLPNGKNIHGEGVDPDVEEKWNLENEDKQDNQLDKAVEVLLK</sequence>
<dbReference type="Gene3D" id="3.30.750.44">
    <property type="match status" value="1"/>
</dbReference>
<feature type="domain" description="PDZ" evidence="6">
    <location>
        <begin position="107"/>
        <end position="169"/>
    </location>
</feature>
<protein>
    <submittedName>
        <fullName evidence="7">Carboxyl-terminal protease</fullName>
    </submittedName>
</protein>
<dbReference type="InterPro" id="IPR041489">
    <property type="entry name" value="PDZ_6"/>
</dbReference>
<keyword evidence="2 5" id="KW-0645">Protease</keyword>
<evidence type="ECO:0000313" key="8">
    <source>
        <dbReference type="Proteomes" id="UP000034231"/>
    </source>
</evidence>
<dbReference type="PROSITE" id="PS50106">
    <property type="entry name" value="PDZ"/>
    <property type="match status" value="1"/>
</dbReference>
<dbReference type="GO" id="GO:0004175">
    <property type="term" value="F:endopeptidase activity"/>
    <property type="evidence" value="ECO:0007669"/>
    <property type="project" value="TreeGrafter"/>
</dbReference>
<dbReference type="SUPFAM" id="SSF50156">
    <property type="entry name" value="PDZ domain-like"/>
    <property type="match status" value="1"/>
</dbReference>
<evidence type="ECO:0000256" key="1">
    <source>
        <dbReference type="ARBA" id="ARBA00009179"/>
    </source>
</evidence>
<dbReference type="Gene3D" id="3.90.226.10">
    <property type="entry name" value="2-enoyl-CoA Hydratase, Chain A, domain 1"/>
    <property type="match status" value="1"/>
</dbReference>
<dbReference type="CDD" id="cd07560">
    <property type="entry name" value="Peptidase_S41_CPP"/>
    <property type="match status" value="1"/>
</dbReference>
<dbReference type="GO" id="GO:0007165">
    <property type="term" value="P:signal transduction"/>
    <property type="evidence" value="ECO:0007669"/>
    <property type="project" value="TreeGrafter"/>
</dbReference>
<evidence type="ECO:0000259" key="6">
    <source>
        <dbReference type="PROSITE" id="PS50106"/>
    </source>
</evidence>
<accession>A0A0G0I7C6</accession>
<dbReference type="Pfam" id="PF22694">
    <property type="entry name" value="CtpB_N-like"/>
    <property type="match status" value="1"/>
</dbReference>
<name>A0A0G0I7C6_9BACT</name>
<evidence type="ECO:0000256" key="4">
    <source>
        <dbReference type="ARBA" id="ARBA00022825"/>
    </source>
</evidence>
<dbReference type="GO" id="GO:0006508">
    <property type="term" value="P:proteolysis"/>
    <property type="evidence" value="ECO:0007669"/>
    <property type="project" value="UniProtKB-KW"/>
</dbReference>
<dbReference type="GO" id="GO:0008236">
    <property type="term" value="F:serine-type peptidase activity"/>
    <property type="evidence" value="ECO:0007669"/>
    <property type="project" value="UniProtKB-KW"/>
</dbReference>
<evidence type="ECO:0000256" key="2">
    <source>
        <dbReference type="ARBA" id="ARBA00022670"/>
    </source>
</evidence>
<gene>
    <name evidence="7" type="ORF">US68_C0005G0019</name>
</gene>
<dbReference type="EMBL" id="LBTX01000005">
    <property type="protein sequence ID" value="KKQ50452.1"/>
    <property type="molecule type" value="Genomic_DNA"/>
</dbReference>
<dbReference type="PANTHER" id="PTHR32060:SF30">
    <property type="entry name" value="CARBOXY-TERMINAL PROCESSING PROTEASE CTPA"/>
    <property type="match status" value="1"/>
</dbReference>
<comment type="caution">
    <text evidence="7">The sequence shown here is derived from an EMBL/GenBank/DDBJ whole genome shotgun (WGS) entry which is preliminary data.</text>
</comment>
<evidence type="ECO:0000256" key="3">
    <source>
        <dbReference type="ARBA" id="ARBA00022801"/>
    </source>
</evidence>
<dbReference type="Pfam" id="PF17820">
    <property type="entry name" value="PDZ_6"/>
    <property type="match status" value="1"/>
</dbReference>
<dbReference type="NCBIfam" id="TIGR00225">
    <property type="entry name" value="prc"/>
    <property type="match status" value="1"/>
</dbReference>
<evidence type="ECO:0000313" key="7">
    <source>
        <dbReference type="EMBL" id="KKQ50452.1"/>
    </source>
</evidence>